<evidence type="ECO:0000313" key="3">
    <source>
        <dbReference type="EMBL" id="RPF26535.1"/>
    </source>
</evidence>
<dbReference type="PANTHER" id="PTHR31435:SF10">
    <property type="entry name" value="BSR4717 PROTEIN"/>
    <property type="match status" value="1"/>
</dbReference>
<evidence type="ECO:0000259" key="1">
    <source>
        <dbReference type="PROSITE" id="PS51186"/>
    </source>
</evidence>
<dbReference type="RefSeq" id="WP_123915262.1">
    <property type="nucleotide sequence ID" value="NZ_RKRA01000001.1"/>
</dbReference>
<evidence type="ECO:0000259" key="2">
    <source>
        <dbReference type="PROSITE" id="PS51729"/>
    </source>
</evidence>
<name>A0A3N4ZZP0_9MICO</name>
<dbReference type="SUPFAM" id="SSF55729">
    <property type="entry name" value="Acyl-CoA N-acyltransferases (Nat)"/>
    <property type="match status" value="1"/>
</dbReference>
<sequence length="105" mass="11470">METITRSHDRFEIAVDGDAAGRALFVDRDGRRIFFHTEVGEEYGGRGLAGRLVGHALDATREEGLRAVPVCPYVERLARRSGGWADVVDEPSEDERAAVKGLATS</sequence>
<gene>
    <name evidence="3" type="ORF">EDD32_0980</name>
</gene>
<proteinExistence type="predicted"/>
<dbReference type="EMBL" id="RKRA01000001">
    <property type="protein sequence ID" value="RPF26535.1"/>
    <property type="molecule type" value="Genomic_DNA"/>
</dbReference>
<comment type="caution">
    <text evidence="3">The sequence shown here is derived from an EMBL/GenBank/DDBJ whole genome shotgun (WGS) entry which is preliminary data.</text>
</comment>
<dbReference type="PROSITE" id="PS51186">
    <property type="entry name" value="GNAT"/>
    <property type="match status" value="1"/>
</dbReference>
<dbReference type="PROSITE" id="PS51729">
    <property type="entry name" value="GNAT_YJDJ"/>
    <property type="match status" value="1"/>
</dbReference>
<accession>A0A3N4ZZP0</accession>
<keyword evidence="4" id="KW-1185">Reference proteome</keyword>
<dbReference type="InterPro" id="IPR016181">
    <property type="entry name" value="Acyl_CoA_acyltransferase"/>
</dbReference>
<reference evidence="3 4" key="1">
    <citation type="submission" date="2018-11" db="EMBL/GenBank/DDBJ databases">
        <title>Sequencing the genomes of 1000 actinobacteria strains.</title>
        <authorList>
            <person name="Klenk H.-P."/>
        </authorList>
    </citation>
    <scope>NUCLEOTIDE SEQUENCE [LARGE SCALE GENOMIC DNA]</scope>
    <source>
        <strain evidence="3 4">DSM 14418</strain>
    </source>
</reference>
<dbReference type="InterPro" id="IPR000182">
    <property type="entry name" value="GNAT_dom"/>
</dbReference>
<dbReference type="InterPro" id="IPR045057">
    <property type="entry name" value="Gcn5-rel_NAT"/>
</dbReference>
<dbReference type="GO" id="GO:0016747">
    <property type="term" value="F:acyltransferase activity, transferring groups other than amino-acyl groups"/>
    <property type="evidence" value="ECO:0007669"/>
    <property type="project" value="InterPro"/>
</dbReference>
<dbReference type="OrthoDB" id="5405911at2"/>
<dbReference type="AlphaFoldDB" id="A0A3N4ZZP0"/>
<organism evidence="3 4">
    <name type="scientific">Georgenia muralis</name>
    <dbReference type="NCBI Taxonomy" id="154117"/>
    <lineage>
        <taxon>Bacteria</taxon>
        <taxon>Bacillati</taxon>
        <taxon>Actinomycetota</taxon>
        <taxon>Actinomycetes</taxon>
        <taxon>Micrococcales</taxon>
        <taxon>Bogoriellaceae</taxon>
        <taxon>Georgenia</taxon>
    </lineage>
</organism>
<dbReference type="InterPro" id="IPR031165">
    <property type="entry name" value="GNAT_YJDJ"/>
</dbReference>
<evidence type="ECO:0000313" key="4">
    <source>
        <dbReference type="Proteomes" id="UP000280726"/>
    </source>
</evidence>
<dbReference type="Pfam" id="PF14542">
    <property type="entry name" value="Acetyltransf_CG"/>
    <property type="match status" value="1"/>
</dbReference>
<dbReference type="Proteomes" id="UP000280726">
    <property type="component" value="Unassembled WGS sequence"/>
</dbReference>
<feature type="domain" description="N-acetyltransferase" evidence="1">
    <location>
        <begin position="1"/>
        <end position="105"/>
    </location>
</feature>
<feature type="domain" description="N-acetyltransferase" evidence="2">
    <location>
        <begin position="3"/>
        <end position="89"/>
    </location>
</feature>
<protein>
    <submittedName>
        <fullName evidence="3">Uncharacterized protein</fullName>
    </submittedName>
</protein>
<dbReference type="PANTHER" id="PTHR31435">
    <property type="entry name" value="PROTEIN NATD1"/>
    <property type="match status" value="1"/>
</dbReference>
<dbReference type="Gene3D" id="3.40.630.30">
    <property type="match status" value="1"/>
</dbReference>